<dbReference type="EMBL" id="CAMAPE010000030">
    <property type="protein sequence ID" value="CAH9093387.1"/>
    <property type="molecule type" value="Genomic_DNA"/>
</dbReference>
<keyword evidence="3 6" id="KW-0256">Endoplasmic reticulum</keyword>
<proteinExistence type="predicted"/>
<dbReference type="PANTHER" id="PTHR46626:SF1">
    <property type="entry name" value="RETICULON-LIKE PROTEIN B21"/>
    <property type="match status" value="1"/>
</dbReference>
<evidence type="ECO:0000256" key="7">
    <source>
        <dbReference type="SAM" id="MobiDB-lite"/>
    </source>
</evidence>
<feature type="transmembrane region" description="Helical" evidence="6">
    <location>
        <begin position="393"/>
        <end position="413"/>
    </location>
</feature>
<reference evidence="9" key="1">
    <citation type="submission" date="2022-07" db="EMBL/GenBank/DDBJ databases">
        <authorList>
            <person name="Macas J."/>
            <person name="Novak P."/>
            <person name="Neumann P."/>
        </authorList>
    </citation>
    <scope>NUCLEOTIDE SEQUENCE</scope>
</reference>
<feature type="transmembrane region" description="Helical" evidence="6">
    <location>
        <begin position="295"/>
        <end position="311"/>
    </location>
</feature>
<dbReference type="PROSITE" id="PS50845">
    <property type="entry name" value="RETICULON"/>
    <property type="match status" value="1"/>
</dbReference>
<evidence type="ECO:0000313" key="9">
    <source>
        <dbReference type="EMBL" id="CAH9093387.1"/>
    </source>
</evidence>
<comment type="caution">
    <text evidence="9">The sequence shown here is derived from an EMBL/GenBank/DDBJ whole genome shotgun (WGS) entry which is preliminary data.</text>
</comment>
<feature type="transmembrane region" description="Helical" evidence="6">
    <location>
        <begin position="419"/>
        <end position="439"/>
    </location>
</feature>
<feature type="region of interest" description="Disordered" evidence="7">
    <location>
        <begin position="1"/>
        <end position="60"/>
    </location>
</feature>
<evidence type="ECO:0000313" key="10">
    <source>
        <dbReference type="Proteomes" id="UP001152484"/>
    </source>
</evidence>
<keyword evidence="5 6" id="KW-0472">Membrane</keyword>
<protein>
    <recommendedName>
        <fullName evidence="6">Reticulon-like protein</fullName>
    </recommendedName>
</protein>
<keyword evidence="2 6" id="KW-0812">Transmembrane</keyword>
<evidence type="ECO:0000256" key="4">
    <source>
        <dbReference type="ARBA" id="ARBA00022989"/>
    </source>
</evidence>
<dbReference type="InterPro" id="IPR044647">
    <property type="entry name" value="RTNLB17/18/21"/>
</dbReference>
<dbReference type="AlphaFoldDB" id="A0A9P1EBP6"/>
<evidence type="ECO:0000256" key="5">
    <source>
        <dbReference type="ARBA" id="ARBA00023136"/>
    </source>
</evidence>
<gene>
    <name evidence="9" type="ORF">CEURO_LOCUS12330</name>
</gene>
<dbReference type="Proteomes" id="UP001152484">
    <property type="component" value="Unassembled WGS sequence"/>
</dbReference>
<feature type="transmembrane region" description="Helical" evidence="6">
    <location>
        <begin position="317"/>
        <end position="337"/>
    </location>
</feature>
<feature type="compositionally biased region" description="Basic and acidic residues" evidence="7">
    <location>
        <begin position="21"/>
        <end position="36"/>
    </location>
</feature>
<dbReference type="PANTHER" id="PTHR46626">
    <property type="entry name" value="RETICULON-LIKE PROTEIN B17"/>
    <property type="match status" value="1"/>
</dbReference>
<dbReference type="GO" id="GO:0005789">
    <property type="term" value="C:endoplasmic reticulum membrane"/>
    <property type="evidence" value="ECO:0007669"/>
    <property type="project" value="UniProtKB-SubCell"/>
</dbReference>
<name>A0A9P1EBP6_CUSEU</name>
<feature type="domain" description="Reticulon" evidence="8">
    <location>
        <begin position="283"/>
        <end position="450"/>
    </location>
</feature>
<dbReference type="InterPro" id="IPR003388">
    <property type="entry name" value="Reticulon"/>
</dbReference>
<organism evidence="9 10">
    <name type="scientific">Cuscuta europaea</name>
    <name type="common">European dodder</name>
    <dbReference type="NCBI Taxonomy" id="41803"/>
    <lineage>
        <taxon>Eukaryota</taxon>
        <taxon>Viridiplantae</taxon>
        <taxon>Streptophyta</taxon>
        <taxon>Embryophyta</taxon>
        <taxon>Tracheophyta</taxon>
        <taxon>Spermatophyta</taxon>
        <taxon>Magnoliopsida</taxon>
        <taxon>eudicotyledons</taxon>
        <taxon>Gunneridae</taxon>
        <taxon>Pentapetalae</taxon>
        <taxon>asterids</taxon>
        <taxon>lamiids</taxon>
        <taxon>Solanales</taxon>
        <taxon>Convolvulaceae</taxon>
        <taxon>Cuscuteae</taxon>
        <taxon>Cuscuta</taxon>
        <taxon>Cuscuta subgen. Cuscuta</taxon>
    </lineage>
</organism>
<evidence type="ECO:0000256" key="3">
    <source>
        <dbReference type="ARBA" id="ARBA00022824"/>
    </source>
</evidence>
<keyword evidence="4 6" id="KW-1133">Transmembrane helix</keyword>
<comment type="subcellular location">
    <subcellularLocation>
        <location evidence="1 6">Endoplasmic reticulum membrane</location>
        <topology evidence="1 6">Multi-pass membrane protein</topology>
    </subcellularLocation>
</comment>
<dbReference type="Pfam" id="PF02453">
    <property type="entry name" value="Reticulon"/>
    <property type="match status" value="1"/>
</dbReference>
<evidence type="ECO:0000256" key="1">
    <source>
        <dbReference type="ARBA" id="ARBA00004477"/>
    </source>
</evidence>
<evidence type="ECO:0000256" key="2">
    <source>
        <dbReference type="ARBA" id="ARBA00022692"/>
    </source>
</evidence>
<dbReference type="OrthoDB" id="567788at2759"/>
<accession>A0A9P1EBP6</accession>
<evidence type="ECO:0000259" key="8">
    <source>
        <dbReference type="PROSITE" id="PS50845"/>
    </source>
</evidence>
<feature type="transmembrane region" description="Helical" evidence="6">
    <location>
        <begin position="460"/>
        <end position="489"/>
    </location>
</feature>
<sequence length="544" mass="61003">MDVGRRRGGNGGGGVAAGSVWDHRTKLHHDAPKDDNSQEVSTKRKIWKSDSNPLQISRKRSQLYKDLSAKSPIQIKKTRSMVVQRNQNKGPDVDHIISPVYVRKMRSESAAASSKQLVPELECCEDEGNEKKDSSNLLQLVLAQAKDANFEEASNKNALEGNENEIIKPNGIPETRSEETDACEEKVITTNEDLALVKFPLKVETDNVEEEEQIEEKIEIDSIVVMKEMSVSEEHRPKQNVTEKEYNPALSENGCARFASIPTTAKRENSHSTSNPQCRLQSLVDLVMWRDASRTALMFGVGTFIIISSSYSHELKVSFISVVSYISLLYLAVVFLFRSLAQRPRSQGIAAGEKRDYVVGEEEAIWALKRILPYVNEFLLKIRALFSGDPATTFKMAVLLFVLAKCGSSISIWKMAKLGFFGVFIVPRIGFSYSAQLNAHGKFWIGRFRDAWESCTHKKAVAFGIFTLVWNLSSLAARFWAAFMMYVVFRCYQESEAREEESDGWGKIVKPQEKTKTAKIGLKHVGGESTSIHTTKKAGQLKSK</sequence>
<comment type="caution">
    <text evidence="6">Lacks conserved residue(s) required for the propagation of feature annotation.</text>
</comment>
<keyword evidence="10" id="KW-1185">Reference proteome</keyword>
<evidence type="ECO:0000256" key="6">
    <source>
        <dbReference type="RuleBase" id="RU363132"/>
    </source>
</evidence>